<name>A0A091DDK3_FUKDA</name>
<evidence type="ECO:0000256" key="1">
    <source>
        <dbReference type="SAM" id="MobiDB-lite"/>
    </source>
</evidence>
<dbReference type="Proteomes" id="UP000028990">
    <property type="component" value="Unassembled WGS sequence"/>
</dbReference>
<evidence type="ECO:0000313" key="3">
    <source>
        <dbReference type="Proteomes" id="UP000028990"/>
    </source>
</evidence>
<dbReference type="PANTHER" id="PTHR33517:SF3">
    <property type="entry name" value="PROTEIN FAM170A"/>
    <property type="match status" value="1"/>
</dbReference>
<dbReference type="Pfam" id="PF17734">
    <property type="entry name" value="Spt46"/>
    <property type="match status" value="1"/>
</dbReference>
<dbReference type="GO" id="GO:0005634">
    <property type="term" value="C:nucleus"/>
    <property type="evidence" value="ECO:0007669"/>
    <property type="project" value="TreeGrafter"/>
</dbReference>
<accession>A0A091DDK3</accession>
<reference evidence="2 3" key="1">
    <citation type="submission" date="2013-11" db="EMBL/GenBank/DDBJ databases">
        <title>The Damaraland mole rat (Fukomys damarensis) genome and evolution of African mole rats.</title>
        <authorList>
            <person name="Gladyshev V.N."/>
            <person name="Fang X."/>
        </authorList>
    </citation>
    <scope>NUCLEOTIDE SEQUENCE [LARGE SCALE GENOMIC DNA]</scope>
    <source>
        <tissue evidence="2">Liver</tissue>
    </source>
</reference>
<proteinExistence type="predicted"/>
<organism evidence="2 3">
    <name type="scientific">Fukomys damarensis</name>
    <name type="common">Damaraland mole rat</name>
    <name type="synonym">Cryptomys damarensis</name>
    <dbReference type="NCBI Taxonomy" id="885580"/>
    <lineage>
        <taxon>Eukaryota</taxon>
        <taxon>Metazoa</taxon>
        <taxon>Chordata</taxon>
        <taxon>Craniata</taxon>
        <taxon>Vertebrata</taxon>
        <taxon>Euteleostomi</taxon>
        <taxon>Mammalia</taxon>
        <taxon>Eutheria</taxon>
        <taxon>Euarchontoglires</taxon>
        <taxon>Glires</taxon>
        <taxon>Rodentia</taxon>
        <taxon>Hystricomorpha</taxon>
        <taxon>Bathyergidae</taxon>
        <taxon>Fukomys</taxon>
    </lineage>
</organism>
<dbReference type="PANTHER" id="PTHR33517">
    <property type="entry name" value="PROTEIN FAM170B-RELATED"/>
    <property type="match status" value="1"/>
</dbReference>
<feature type="compositionally biased region" description="Basic and acidic residues" evidence="1">
    <location>
        <begin position="377"/>
        <end position="390"/>
    </location>
</feature>
<keyword evidence="3" id="KW-1185">Reference proteome</keyword>
<feature type="compositionally biased region" description="Polar residues" evidence="1">
    <location>
        <begin position="34"/>
        <end position="58"/>
    </location>
</feature>
<evidence type="ECO:0000313" key="2">
    <source>
        <dbReference type="EMBL" id="KFO29147.1"/>
    </source>
</evidence>
<feature type="region of interest" description="Disordered" evidence="1">
    <location>
        <begin position="194"/>
        <end position="221"/>
    </location>
</feature>
<feature type="region of interest" description="Disordered" evidence="1">
    <location>
        <begin position="321"/>
        <end position="408"/>
    </location>
</feature>
<feature type="region of interest" description="Disordered" evidence="1">
    <location>
        <begin position="1"/>
        <end position="58"/>
    </location>
</feature>
<feature type="compositionally biased region" description="Basic and acidic residues" evidence="1">
    <location>
        <begin position="331"/>
        <end position="354"/>
    </location>
</feature>
<dbReference type="eggNOG" id="ENOG502TH7F">
    <property type="taxonomic scope" value="Eukaryota"/>
</dbReference>
<dbReference type="InterPro" id="IPR040879">
    <property type="entry name" value="Spt46-like"/>
</dbReference>
<sequence length="408" mass="44848">MKRQQKRKHVGSEDSEETDEKGRGASRSPDDASQPRSPGASRTQSPGTGETSSASEYFSCVSSPSKLPRLTCGRTSVSPSHASQPGCSGVTKVQTLGAGETSSASEYFSCVSSPSKLIHGIHRVQGDAAQDNSSLVQVKEQEETPASKPVSFSSCSSCEICIDSVCINKEETSMKIYYIEVKMKKGVAFSWEAEDTSGSPGKQPRMEEMTLPEGLPVGTPPSDMSTRNLLSDMELHGEENEHKTKVESDNKPGLLVVKETPNAEVSKVKTPDWLRSLESGFKCVACCRVFATIDTLREHVQYGIREGFSCHVFHRTMSQLRGNVESENTQEEEKEKEQKAEQEPKQDKKEHEEEQPPGEDFVLKKPQSQCPGYVFHSPEEGRRRTDHGDSNKANSIIKDEGNSPQSNI</sequence>
<gene>
    <name evidence="2" type="ORF">H920_09449</name>
</gene>
<dbReference type="GO" id="GO:0009566">
    <property type="term" value="P:fertilization"/>
    <property type="evidence" value="ECO:0007669"/>
    <property type="project" value="TreeGrafter"/>
</dbReference>
<dbReference type="STRING" id="885580.ENSFDAP00000018670"/>
<dbReference type="EMBL" id="KN122630">
    <property type="protein sequence ID" value="KFO29147.1"/>
    <property type="molecule type" value="Genomic_DNA"/>
</dbReference>
<protein>
    <submittedName>
        <fullName evidence="2">Protein FAM170A</fullName>
    </submittedName>
</protein>
<dbReference type="AlphaFoldDB" id="A0A091DDK3"/>